<dbReference type="AlphaFoldDB" id="A0A075A132"/>
<dbReference type="CTD" id="20314933"/>
<name>A0A075A132_OPIVI</name>
<evidence type="ECO:0000313" key="2">
    <source>
        <dbReference type="Proteomes" id="UP000054324"/>
    </source>
</evidence>
<proteinExistence type="predicted"/>
<dbReference type="GeneID" id="20314933"/>
<protein>
    <submittedName>
        <fullName evidence="1">Uncharacterized protein</fullName>
    </submittedName>
</protein>
<dbReference type="KEGG" id="ovi:T265_00745"/>
<organism evidence="1 2">
    <name type="scientific">Opisthorchis viverrini</name>
    <name type="common">Southeast Asian liver fluke</name>
    <dbReference type="NCBI Taxonomy" id="6198"/>
    <lineage>
        <taxon>Eukaryota</taxon>
        <taxon>Metazoa</taxon>
        <taxon>Spiralia</taxon>
        <taxon>Lophotrochozoa</taxon>
        <taxon>Platyhelminthes</taxon>
        <taxon>Trematoda</taxon>
        <taxon>Digenea</taxon>
        <taxon>Opisthorchiida</taxon>
        <taxon>Opisthorchiata</taxon>
        <taxon>Opisthorchiidae</taxon>
        <taxon>Opisthorchis</taxon>
    </lineage>
</organism>
<dbReference type="Proteomes" id="UP000054324">
    <property type="component" value="Unassembled WGS sequence"/>
</dbReference>
<gene>
    <name evidence="1" type="ORF">T265_00745</name>
</gene>
<sequence>MSSSVARLLQPNPIHLTRFCSILCTVLLFVKFFDTLVQKLQAITVTSTFSKVLETWLSDSGERMASKPVSRTQIQGKILSPGRNPSGTAMIFFFAHLLCSNTPPNALDSFQLDPSHPS</sequence>
<accession>A0A075A132</accession>
<keyword evidence="2" id="KW-1185">Reference proteome</keyword>
<reference evidence="1 2" key="1">
    <citation type="submission" date="2013-11" db="EMBL/GenBank/DDBJ databases">
        <title>Opisthorchis viverrini - life in the bile duct.</title>
        <authorList>
            <person name="Young N.D."/>
            <person name="Nagarajan N."/>
            <person name="Lin S.J."/>
            <person name="Korhonen P.K."/>
            <person name="Jex A.R."/>
            <person name="Hall R.S."/>
            <person name="Safavi-Hemami H."/>
            <person name="Kaewkong W."/>
            <person name="Bertrand D."/>
            <person name="Gao S."/>
            <person name="Seet Q."/>
            <person name="Wongkham S."/>
            <person name="Teh B.T."/>
            <person name="Wongkham C."/>
            <person name="Intapan P.M."/>
            <person name="Maleewong W."/>
            <person name="Yang X."/>
            <person name="Hu M."/>
            <person name="Wang Z."/>
            <person name="Hofmann A."/>
            <person name="Sternberg P.W."/>
            <person name="Tan P."/>
            <person name="Wang J."/>
            <person name="Gasser R.B."/>
        </authorList>
    </citation>
    <scope>NUCLEOTIDE SEQUENCE [LARGE SCALE GENOMIC DNA]</scope>
</reference>
<dbReference type="RefSeq" id="XP_009162858.1">
    <property type="nucleotide sequence ID" value="XM_009164594.1"/>
</dbReference>
<dbReference type="EMBL" id="KL596625">
    <property type="protein sequence ID" value="KER33438.1"/>
    <property type="molecule type" value="Genomic_DNA"/>
</dbReference>
<evidence type="ECO:0000313" key="1">
    <source>
        <dbReference type="EMBL" id="KER33438.1"/>
    </source>
</evidence>